<dbReference type="AlphaFoldDB" id="A0A1G7W6J2"/>
<evidence type="ECO:0000313" key="2">
    <source>
        <dbReference type="EMBL" id="SDG67548.1"/>
    </source>
</evidence>
<proteinExistence type="predicted"/>
<keyword evidence="1" id="KW-0812">Transmembrane</keyword>
<evidence type="ECO:0000256" key="1">
    <source>
        <dbReference type="SAM" id="Phobius"/>
    </source>
</evidence>
<organism evidence="2 3">
    <name type="scientific">Sinosporangium album</name>
    <dbReference type="NCBI Taxonomy" id="504805"/>
    <lineage>
        <taxon>Bacteria</taxon>
        <taxon>Bacillati</taxon>
        <taxon>Actinomycetota</taxon>
        <taxon>Actinomycetes</taxon>
        <taxon>Streptosporangiales</taxon>
        <taxon>Streptosporangiaceae</taxon>
        <taxon>Sinosporangium</taxon>
    </lineage>
</organism>
<feature type="transmembrane region" description="Helical" evidence="1">
    <location>
        <begin position="96"/>
        <end position="121"/>
    </location>
</feature>
<evidence type="ECO:0000313" key="3">
    <source>
        <dbReference type="Proteomes" id="UP000198923"/>
    </source>
</evidence>
<dbReference type="RefSeq" id="WP_093169877.1">
    <property type="nucleotide sequence ID" value="NZ_FNCN01000006.1"/>
</dbReference>
<feature type="transmembrane region" description="Helical" evidence="1">
    <location>
        <begin position="20"/>
        <end position="46"/>
    </location>
</feature>
<keyword evidence="3" id="KW-1185">Reference proteome</keyword>
<feature type="transmembrane region" description="Helical" evidence="1">
    <location>
        <begin position="217"/>
        <end position="238"/>
    </location>
</feature>
<dbReference type="STRING" id="504805.SAMN05421505_106219"/>
<keyword evidence="1" id="KW-1133">Transmembrane helix</keyword>
<protein>
    <submittedName>
        <fullName evidence="2">Uncharacterized protein</fullName>
    </submittedName>
</protein>
<gene>
    <name evidence="2" type="ORF">SAMN05421505_106219</name>
</gene>
<name>A0A1G7W6J2_9ACTN</name>
<reference evidence="2 3" key="1">
    <citation type="submission" date="2016-10" db="EMBL/GenBank/DDBJ databases">
        <authorList>
            <person name="de Groot N.N."/>
        </authorList>
    </citation>
    <scope>NUCLEOTIDE SEQUENCE [LARGE SCALE GENOMIC DNA]</scope>
    <source>
        <strain evidence="2 3">CPCC 201354</strain>
    </source>
</reference>
<feature type="transmembrane region" description="Helical" evidence="1">
    <location>
        <begin position="180"/>
        <end position="205"/>
    </location>
</feature>
<dbReference type="Proteomes" id="UP000198923">
    <property type="component" value="Unassembled WGS sequence"/>
</dbReference>
<keyword evidence="1" id="KW-0472">Membrane</keyword>
<dbReference type="EMBL" id="FNCN01000006">
    <property type="protein sequence ID" value="SDG67548.1"/>
    <property type="molecule type" value="Genomic_DNA"/>
</dbReference>
<sequence>MTTRTTRPSQAAPWRLPMAVLLLFSHLPMVAAFWALLVAVVGLIILGMHTFGTVSASVWDDLASGFPQWALLGTGVVMLRVFLPMHVGHGRTRREFTWHTTLFIVAFTGALAVLLAAGYWLEKALYGAVGWPHMIDPHRFFTDGGQFGLIVWEFWCVLPVWMISGVCLSAAFYRSVNIGLAVVPVALLFAVFGGSGNGTIGVPFVDTALPAQDVSGLASSALSAAVFALGVALAWALIRDIPIRSKAL</sequence>
<dbReference type="OrthoDB" id="3538230at2"/>
<feature type="transmembrane region" description="Helical" evidence="1">
    <location>
        <begin position="149"/>
        <end position="173"/>
    </location>
</feature>
<accession>A0A1G7W6J2</accession>
<feature type="transmembrane region" description="Helical" evidence="1">
    <location>
        <begin position="66"/>
        <end position="84"/>
    </location>
</feature>